<feature type="region of interest" description="Disordered" evidence="1">
    <location>
        <begin position="101"/>
        <end position="145"/>
    </location>
</feature>
<proteinExistence type="predicted"/>
<dbReference type="EMBL" id="JAEHOE010000040">
    <property type="protein sequence ID" value="KAG2493039.1"/>
    <property type="molecule type" value="Genomic_DNA"/>
</dbReference>
<gene>
    <name evidence="3" type="ORF">HYH03_008702</name>
</gene>
<sequence length="654" mass="72691">MGCGTSRAHARESATLDAFLWSLDGAPPPPTAILPYYNLKVLGERNAFGPFLKFISYNPETGEYRISVLVVLHAQAEDKALTEGGNGQAAPTLKYTLADTRTESSHVPVQQGPGVGAQASDPDGEAGPGGQASRPQPTSGGIPPGTECCVTGELLDSCRDFRFWRWDLATTCLDRERELQYQVNLLPGRTFSLCVPPHGDRWRVAFYSCNELHDPADAKRTRGIQPLWRDLQQRHAEAPFHALIGAGDQLYNDAVFQGPLLRGWDTAQNDRDTEAKAALPFTDALKCEVEEFYFSHYAHHFSQPVYEAMLASIPSLNVWDDHDIVDGWGSYPEVVQGAAIMQGVFAAAQKFYLLFQHHATLDRLSDDGYWCDSTTAQAYLGGSTSLIMADGRTHRSQLQIMRPDFYQRLEAHLRSLPDSVRHVVLMLGVPACYPKLPVQDTLQKLDDVTTNNDSLLATVMQKTGLANTVTKRFGMVFILDDIIDQWSSHQHASERDRLMLLLMRLAEERDLRISLLSGDVHCGGYGMFHSSSVERGDVEDMRLPEAEELARDPKFIPQIISSAIANVPPPTSLLKVLCMTARNPRPFLEDCVERMVPLFGPEHDTNSLLLGRRNWCELTLGAADNGIDFWIRAEKELGSEEVNVFHIHVPPLVG</sequence>
<dbReference type="InterPro" id="IPR018946">
    <property type="entry name" value="PhoD-like_MPP"/>
</dbReference>
<feature type="domain" description="PhoD-like phosphatase" evidence="2">
    <location>
        <begin position="458"/>
        <end position="578"/>
    </location>
</feature>
<dbReference type="SUPFAM" id="SSF56300">
    <property type="entry name" value="Metallo-dependent phosphatases"/>
    <property type="match status" value="1"/>
</dbReference>
<dbReference type="Pfam" id="PF19050">
    <property type="entry name" value="PhoD_2"/>
    <property type="match status" value="2"/>
</dbReference>
<organism evidence="3 4">
    <name type="scientific">Edaphochlamys debaryana</name>
    <dbReference type="NCBI Taxonomy" id="47281"/>
    <lineage>
        <taxon>Eukaryota</taxon>
        <taxon>Viridiplantae</taxon>
        <taxon>Chlorophyta</taxon>
        <taxon>core chlorophytes</taxon>
        <taxon>Chlorophyceae</taxon>
        <taxon>CS clade</taxon>
        <taxon>Chlamydomonadales</taxon>
        <taxon>Chlamydomonadales incertae sedis</taxon>
        <taxon>Edaphochlamys</taxon>
    </lineage>
</organism>
<name>A0A835Y8L5_9CHLO</name>
<dbReference type="Proteomes" id="UP000612055">
    <property type="component" value="Unassembled WGS sequence"/>
</dbReference>
<comment type="caution">
    <text evidence="3">The sequence shown here is derived from an EMBL/GenBank/DDBJ whole genome shotgun (WGS) entry which is preliminary data.</text>
</comment>
<dbReference type="GO" id="GO:0016020">
    <property type="term" value="C:membrane"/>
    <property type="evidence" value="ECO:0007669"/>
    <property type="project" value="TreeGrafter"/>
</dbReference>
<keyword evidence="4" id="KW-1185">Reference proteome</keyword>
<reference evidence="3" key="1">
    <citation type="journal article" date="2020" name="bioRxiv">
        <title>Comparative genomics of Chlamydomonas.</title>
        <authorList>
            <person name="Craig R.J."/>
            <person name="Hasan A.R."/>
            <person name="Ness R.W."/>
            <person name="Keightley P.D."/>
        </authorList>
    </citation>
    <scope>NUCLEOTIDE SEQUENCE</scope>
    <source>
        <strain evidence="3">CCAP 11/70</strain>
    </source>
</reference>
<dbReference type="PANTHER" id="PTHR46689:SF1">
    <property type="entry name" value="PHOD-LIKE PHOSPHATASE DOMAIN-CONTAINING PROTEIN"/>
    <property type="match status" value="1"/>
</dbReference>
<dbReference type="Gene3D" id="3.60.21.70">
    <property type="entry name" value="PhoD-like phosphatase"/>
    <property type="match status" value="1"/>
</dbReference>
<evidence type="ECO:0000313" key="3">
    <source>
        <dbReference type="EMBL" id="KAG2493039.1"/>
    </source>
</evidence>
<feature type="domain" description="PhoD-like phosphatase" evidence="2">
    <location>
        <begin position="200"/>
        <end position="443"/>
    </location>
</feature>
<dbReference type="AlphaFoldDB" id="A0A835Y8L5"/>
<dbReference type="OrthoDB" id="9999821at2759"/>
<evidence type="ECO:0000313" key="4">
    <source>
        <dbReference type="Proteomes" id="UP000612055"/>
    </source>
</evidence>
<dbReference type="CDD" id="cd07389">
    <property type="entry name" value="MPP_PhoD"/>
    <property type="match status" value="1"/>
</dbReference>
<dbReference type="InterPro" id="IPR038607">
    <property type="entry name" value="PhoD-like_sf"/>
</dbReference>
<dbReference type="InterPro" id="IPR029052">
    <property type="entry name" value="Metallo-depent_PP-like"/>
</dbReference>
<dbReference type="InterPro" id="IPR043904">
    <property type="entry name" value="PhoD_2-like"/>
</dbReference>
<accession>A0A835Y8L5</accession>
<evidence type="ECO:0000256" key="1">
    <source>
        <dbReference type="SAM" id="MobiDB-lite"/>
    </source>
</evidence>
<evidence type="ECO:0000259" key="2">
    <source>
        <dbReference type="Pfam" id="PF19050"/>
    </source>
</evidence>
<dbReference type="PANTHER" id="PTHR46689">
    <property type="entry name" value="MEMBRANE PROTEIN, PUTATIVE-RELATED"/>
    <property type="match status" value="1"/>
</dbReference>
<protein>
    <recommendedName>
        <fullName evidence="2">PhoD-like phosphatase domain-containing protein</fullName>
    </recommendedName>
</protein>